<sequence>MTEKAAKKEEDASALKEKLSSLPAVDKLLLHPKVEDLADKYSKKAVKRAVREAISITRERLLSDDEEVEISEPSMISLIEDWLLVSHKTALRPVINATGIVLHTNLGRAPLGRDVLENVIRIAGGYSNLEFDLEKGERGSRYDHIAKLINEITTAESSIIVNNNAAAVLLVANTLANGKEVIVSRGELVEIGGAFRIPDVIEKSGAMLKEVGTTNRTRLSDYESAIGPETGMILKVHTSNYKIVGFTEDVPASDLVKLANKQKIPVMEDLGSGCLVDLSRFGLPREPTVIETVKSGVDVVTFSGDKLLGGGQAGFILGKEDTIKKVRQNPLNRALRIDKFTLAAAEATLLMYRDVEVALKKIPALSMITMPYDKTQMRVKRIVRKINSVPHPGFDVVSADDFSQPGGGSFPTADIPTRVVLIFPIEIGPEKLEERMRAQDPPIIARIAQERVIIDPRTITESDIPNLTDGILKAMEAI</sequence>
<evidence type="ECO:0000256" key="9">
    <source>
        <dbReference type="PIRSR" id="PIRSR618319-50"/>
    </source>
</evidence>
<protein>
    <recommendedName>
        <fullName evidence="8">L-seryl-tRNA(Sec) selenium transferase</fullName>
        <ecNumber evidence="8">2.9.1.1</ecNumber>
    </recommendedName>
    <alternativeName>
        <fullName evidence="8">Selenocysteine synthase</fullName>
        <shortName evidence="8">Sec synthase</shortName>
    </alternativeName>
    <alternativeName>
        <fullName evidence="8">Selenocysteinyl-tRNA(Sec) synthase</fullName>
    </alternativeName>
</protein>
<keyword evidence="3 8" id="KW-0808">Transferase</keyword>
<evidence type="ECO:0000313" key="11">
    <source>
        <dbReference type="EMBL" id="MBN1573142.1"/>
    </source>
</evidence>
<dbReference type="HAMAP" id="MF_00423">
    <property type="entry name" value="SelA"/>
    <property type="match status" value="1"/>
</dbReference>
<dbReference type="PANTHER" id="PTHR32328:SF0">
    <property type="entry name" value="L-SERYL-TRNA(SEC) SELENIUM TRANSFERASE"/>
    <property type="match status" value="1"/>
</dbReference>
<dbReference type="GO" id="GO:0004125">
    <property type="term" value="F:L-seryl-tRNA(Sec) selenium transferase activity"/>
    <property type="evidence" value="ECO:0007669"/>
    <property type="project" value="UniProtKB-UniRule"/>
</dbReference>
<dbReference type="Gene3D" id="3.40.640.10">
    <property type="entry name" value="Type I PLP-dependent aspartate aminotransferase-like (Major domain)"/>
    <property type="match status" value="1"/>
</dbReference>
<comment type="cofactor">
    <cofactor evidence="1 8 9">
        <name>pyridoxal 5'-phosphate</name>
        <dbReference type="ChEBI" id="CHEBI:597326"/>
    </cofactor>
</comment>
<comment type="caution">
    <text evidence="11">The sequence shown here is derived from an EMBL/GenBank/DDBJ whole genome shotgun (WGS) entry which is preliminary data.</text>
</comment>
<dbReference type="Pfam" id="PF12390">
    <property type="entry name" value="Se-cys_synth_N"/>
    <property type="match status" value="1"/>
</dbReference>
<dbReference type="InterPro" id="IPR018319">
    <property type="entry name" value="SelA-like"/>
</dbReference>
<name>A0A9D8KES5_9DELT</name>
<accession>A0A9D8KES5</accession>
<comment type="function">
    <text evidence="8">Converts seryl-tRNA(Sec) to selenocysteinyl-tRNA(Sec) required for selenoprotein biosynthesis.</text>
</comment>
<evidence type="ECO:0000256" key="2">
    <source>
        <dbReference type="ARBA" id="ARBA00022490"/>
    </source>
</evidence>
<reference evidence="11" key="1">
    <citation type="journal article" date="2021" name="Environ. Microbiol.">
        <title>Genomic characterization of three novel Desulfobacterota classes expand the metabolic and phylogenetic diversity of the phylum.</title>
        <authorList>
            <person name="Murphy C.L."/>
            <person name="Biggerstaff J."/>
            <person name="Eichhorn A."/>
            <person name="Ewing E."/>
            <person name="Shahan R."/>
            <person name="Soriano D."/>
            <person name="Stewart S."/>
            <person name="VanMol K."/>
            <person name="Walker R."/>
            <person name="Walters P."/>
            <person name="Elshahed M.S."/>
            <person name="Youssef N.H."/>
        </authorList>
    </citation>
    <scope>NUCLEOTIDE SEQUENCE</scope>
    <source>
        <strain evidence="11">Zod_Metabat.24</strain>
    </source>
</reference>
<dbReference type="Pfam" id="PF03841">
    <property type="entry name" value="SelA"/>
    <property type="match status" value="1"/>
</dbReference>
<evidence type="ECO:0000256" key="3">
    <source>
        <dbReference type="ARBA" id="ARBA00022679"/>
    </source>
</evidence>
<evidence type="ECO:0000256" key="1">
    <source>
        <dbReference type="ARBA" id="ARBA00001933"/>
    </source>
</evidence>
<organism evidence="11 12">
    <name type="scientific">Candidatus Zymogenus saltonus</name>
    <dbReference type="NCBI Taxonomy" id="2844893"/>
    <lineage>
        <taxon>Bacteria</taxon>
        <taxon>Deltaproteobacteria</taxon>
        <taxon>Candidatus Zymogenia</taxon>
        <taxon>Candidatus Zymogeniales</taxon>
        <taxon>Candidatus Zymogenaceae</taxon>
        <taxon>Candidatus Zymogenus</taxon>
    </lineage>
</organism>
<comment type="catalytic activity">
    <reaction evidence="8">
        <text>L-seryl-tRNA(Sec) + selenophosphate + H(+) = L-selenocysteinyl-tRNA(Sec) + phosphate</text>
        <dbReference type="Rhea" id="RHEA:22728"/>
        <dbReference type="Rhea" id="RHEA-COMP:9742"/>
        <dbReference type="Rhea" id="RHEA-COMP:9743"/>
        <dbReference type="ChEBI" id="CHEBI:15378"/>
        <dbReference type="ChEBI" id="CHEBI:16144"/>
        <dbReference type="ChEBI" id="CHEBI:43474"/>
        <dbReference type="ChEBI" id="CHEBI:78533"/>
        <dbReference type="ChEBI" id="CHEBI:78573"/>
        <dbReference type="EC" id="2.9.1.1"/>
    </reaction>
</comment>
<dbReference type="GO" id="GO:0001717">
    <property type="term" value="P:conversion of seryl-tRNAsec to selenocys-tRNAsec"/>
    <property type="evidence" value="ECO:0007669"/>
    <property type="project" value="UniProtKB-UniRule"/>
</dbReference>
<dbReference type="EMBL" id="JAFGIX010000040">
    <property type="protein sequence ID" value="MBN1573142.1"/>
    <property type="molecule type" value="Genomic_DNA"/>
</dbReference>
<keyword evidence="6 8" id="KW-0711">Selenium</keyword>
<evidence type="ECO:0000259" key="10">
    <source>
        <dbReference type="Pfam" id="PF12390"/>
    </source>
</evidence>
<reference evidence="11" key="2">
    <citation type="submission" date="2021-01" db="EMBL/GenBank/DDBJ databases">
        <authorList>
            <person name="Hahn C.R."/>
            <person name="Youssef N.H."/>
            <person name="Elshahed M."/>
        </authorList>
    </citation>
    <scope>NUCLEOTIDE SEQUENCE</scope>
    <source>
        <strain evidence="11">Zod_Metabat.24</strain>
    </source>
</reference>
<evidence type="ECO:0000256" key="4">
    <source>
        <dbReference type="ARBA" id="ARBA00022898"/>
    </source>
</evidence>
<keyword evidence="5 8" id="KW-0648">Protein biosynthesis</keyword>
<dbReference type="Proteomes" id="UP000809273">
    <property type="component" value="Unassembled WGS sequence"/>
</dbReference>
<dbReference type="EC" id="2.9.1.1" evidence="8"/>
<evidence type="ECO:0000313" key="12">
    <source>
        <dbReference type="Proteomes" id="UP000809273"/>
    </source>
</evidence>
<evidence type="ECO:0000256" key="7">
    <source>
        <dbReference type="ARBA" id="ARBA00044507"/>
    </source>
</evidence>
<feature type="modified residue" description="N6-(pyridoxal phosphate)lysine" evidence="8 9">
    <location>
        <position position="306"/>
    </location>
</feature>
<dbReference type="SUPFAM" id="SSF53383">
    <property type="entry name" value="PLP-dependent transferases"/>
    <property type="match status" value="1"/>
</dbReference>
<dbReference type="InterPro" id="IPR004534">
    <property type="entry name" value="SelA_trans"/>
</dbReference>
<dbReference type="GO" id="GO:0005737">
    <property type="term" value="C:cytoplasm"/>
    <property type="evidence" value="ECO:0007669"/>
    <property type="project" value="UniProtKB-SubCell"/>
</dbReference>
<dbReference type="InterPro" id="IPR025862">
    <property type="entry name" value="SelA_trans_N_dom"/>
</dbReference>
<evidence type="ECO:0000256" key="5">
    <source>
        <dbReference type="ARBA" id="ARBA00022917"/>
    </source>
</evidence>
<evidence type="ECO:0000256" key="8">
    <source>
        <dbReference type="HAMAP-Rule" id="MF_00423"/>
    </source>
</evidence>
<evidence type="ECO:0000256" key="6">
    <source>
        <dbReference type="ARBA" id="ARBA00023266"/>
    </source>
</evidence>
<comment type="subcellular location">
    <subcellularLocation>
        <location evidence="8">Cytoplasm</location>
    </subcellularLocation>
</comment>
<keyword evidence="4 8" id="KW-0663">Pyridoxal phosphate</keyword>
<keyword evidence="2 8" id="KW-0963">Cytoplasm</keyword>
<dbReference type="GO" id="GO:0001514">
    <property type="term" value="P:selenocysteine incorporation"/>
    <property type="evidence" value="ECO:0007669"/>
    <property type="project" value="UniProtKB-UniRule"/>
</dbReference>
<proteinExistence type="inferred from homology"/>
<dbReference type="PANTHER" id="PTHR32328">
    <property type="entry name" value="L-SERYL-TRNA(SEC) SELENIUM TRANSFERASE"/>
    <property type="match status" value="1"/>
</dbReference>
<dbReference type="InterPro" id="IPR015421">
    <property type="entry name" value="PyrdxlP-dep_Trfase_major"/>
</dbReference>
<gene>
    <name evidence="8" type="primary">selA</name>
    <name evidence="11" type="ORF">JW984_08100</name>
</gene>
<dbReference type="NCBIfam" id="TIGR00474">
    <property type="entry name" value="selA"/>
    <property type="match status" value="1"/>
</dbReference>
<feature type="domain" description="L-seryl-tRNA selenium transferase N-terminal" evidence="10">
    <location>
        <begin position="19"/>
        <end position="55"/>
    </location>
</feature>
<comment type="similarity">
    <text evidence="7 8">Belongs to the SelA family.</text>
</comment>
<dbReference type="Gene3D" id="3.90.1150.180">
    <property type="match status" value="1"/>
</dbReference>
<dbReference type="AlphaFoldDB" id="A0A9D8KES5"/>
<dbReference type="InterPro" id="IPR015424">
    <property type="entry name" value="PyrdxlP-dep_Trfase"/>
</dbReference>
<comment type="pathway">
    <text evidence="8">Aminoacyl-tRNA biosynthesis; selenocysteinyl-tRNA(Sec) biosynthesis; selenocysteinyl-tRNA(Sec) from L-seryl-tRNA(Sec) (bacterial route): step 1/1.</text>
</comment>